<dbReference type="Gene3D" id="4.10.1080.10">
    <property type="entry name" value="TSP type-3 repeat"/>
    <property type="match status" value="1"/>
</dbReference>
<dbReference type="GO" id="GO:0005509">
    <property type="term" value="F:calcium ion binding"/>
    <property type="evidence" value="ECO:0007669"/>
    <property type="project" value="InterPro"/>
</dbReference>
<feature type="chain" id="PRO_5021498300" evidence="2">
    <location>
        <begin position="25"/>
        <end position="1129"/>
    </location>
</feature>
<dbReference type="NCBIfam" id="TIGR04183">
    <property type="entry name" value="Por_Secre_tail"/>
    <property type="match status" value="1"/>
</dbReference>
<dbReference type="RefSeq" id="WP_135530256.1">
    <property type="nucleotide sequence ID" value="NZ_SRKZ01000002.1"/>
</dbReference>
<dbReference type="SUPFAM" id="SSF103647">
    <property type="entry name" value="TSP type-3 repeat"/>
    <property type="match status" value="2"/>
</dbReference>
<evidence type="ECO:0000256" key="2">
    <source>
        <dbReference type="SAM" id="SignalP"/>
    </source>
</evidence>
<organism evidence="3 4">
    <name type="scientific">Hymenobacter wooponensis</name>
    <dbReference type="NCBI Taxonomy" id="1525360"/>
    <lineage>
        <taxon>Bacteria</taxon>
        <taxon>Pseudomonadati</taxon>
        <taxon>Bacteroidota</taxon>
        <taxon>Cytophagia</taxon>
        <taxon>Cytophagales</taxon>
        <taxon>Hymenobacteraceae</taxon>
        <taxon>Hymenobacter</taxon>
    </lineage>
</organism>
<sequence>MKKNLQLFAAAGLLMMGLGSGSDALGEGSKQLTPNTTGTTGDLTSAANTRAGFLTHDVNLSGSGGQDVSLGFLKPSSWVGPAGQAFNTDYRMHVHLEPGETLYYGVHRQPVSATVRTQSDLILTLRYGSGAGTIVKTNTLLRDQASTNQSTLLTTVNGQPQAGVIATAAQHAAGPLPNAGGYTPLVYTNDTGAAQEFFIEFTQVGEATMTAENRRSDYDFWDFTVRNSSGIEKPGRLYSRHWAFTAGISATTAQTANRLSSKFNLYPMVESEQTPGTYFVKEVELAGMRPLVFFFVSNAFGSDASFGTSFTERRKSQTSKSSYPQYPNFVSNPDAAIWPTAIEPTVSVTPQPFCQAGVTKVAFTTRAAESGQFNILIDLNGTDGYQAGTTDVLIEQSVTANVASTVVWDGKNGSGTQVANNTTVKFNFTSNGAPVHFPVFDAEGNPDGFRVRNARSSDPTAYDLLYWDDSNLSTTNFPNSTSNPRVQLGGLNSTNGVHIWGTTNDTGDNYTVNTWTYGFSVFTGSKTFVYTSVCDNDGDGIADGTDIDDDNDGILDAVEALSGTTTVDPGAFATSSSPIRYLDASYVHPVLGAFLDTNNDGINDYFDTDLDGIPNHFDLDSDGDGLPDAFEANGNTNPTFTSGPTNYTVGSGRNAVVWTYQSLYDPNQGRYVTTAAAAASGAGPSAGVSANGLPDAVETSVTRSVAGSGVSSNESGVSRYVLSDNDNDQRTNGDQVARNYNFLDIDSDNDGITDNIEAQTTAGYRAPSRLDSDKDGLDNAYDPTNGAGVTVGTLLSVTDSEGDGVVDMFDTDSDNDNASKTALPIYKQTSDWTEGFDRNGNGTAGDEIIAQAKLFAANNPSKATYYEVTTNGAGFGGTTLSAFLQDANNNGIPNFLEPGNASYHDDNFNGLVDIYDPVYGGVPSIAPKSTSSGLEAIFRSNGAQVPLPVTLVSFQVQASGSDALVRWTTAQELNSASFDVERSIDGLSFAKVGSLNGKGTTNQRTDYKLVDKGVGNQMITLYYRVRQQDLDGKVAFSEVKAVTFDGNGKASLVTLYPNPINSETILDLMSLPIGEYTVDIMGVEGRKLVTLKAEGGKLLPFPSASLPKGVYLIQIQGNNLSQIVKVVKE</sequence>
<evidence type="ECO:0000313" key="4">
    <source>
        <dbReference type="Proteomes" id="UP000298284"/>
    </source>
</evidence>
<feature type="compositionally biased region" description="Low complexity" evidence="1">
    <location>
        <begin position="704"/>
        <end position="718"/>
    </location>
</feature>
<dbReference type="InterPro" id="IPR028974">
    <property type="entry name" value="TSP_type-3_rpt"/>
</dbReference>
<reference evidence="3 4" key="1">
    <citation type="submission" date="2019-04" db="EMBL/GenBank/DDBJ databases">
        <authorList>
            <person name="Feng G."/>
            <person name="Zhang J."/>
            <person name="Zhu H."/>
        </authorList>
    </citation>
    <scope>NUCLEOTIDE SEQUENCE [LARGE SCALE GENOMIC DNA]</scope>
    <source>
        <strain evidence="3 4">JCM 19491</strain>
    </source>
</reference>
<keyword evidence="2" id="KW-0732">Signal</keyword>
<comment type="caution">
    <text evidence="3">The sequence shown here is derived from an EMBL/GenBank/DDBJ whole genome shotgun (WGS) entry which is preliminary data.</text>
</comment>
<dbReference type="EMBL" id="SRKZ01000002">
    <property type="protein sequence ID" value="TGD81875.1"/>
    <property type="molecule type" value="Genomic_DNA"/>
</dbReference>
<name>A0A4Z0MRV3_9BACT</name>
<proteinExistence type="predicted"/>
<dbReference type="OrthoDB" id="1443240at2"/>
<dbReference type="Proteomes" id="UP000298284">
    <property type="component" value="Unassembled WGS sequence"/>
</dbReference>
<evidence type="ECO:0000256" key="1">
    <source>
        <dbReference type="SAM" id="MobiDB-lite"/>
    </source>
</evidence>
<evidence type="ECO:0000313" key="3">
    <source>
        <dbReference type="EMBL" id="TGD81875.1"/>
    </source>
</evidence>
<dbReference type="InterPro" id="IPR026444">
    <property type="entry name" value="Secre_tail"/>
</dbReference>
<feature type="signal peptide" evidence="2">
    <location>
        <begin position="1"/>
        <end position="24"/>
    </location>
</feature>
<accession>A0A4Z0MRV3</accession>
<feature type="region of interest" description="Disordered" evidence="1">
    <location>
        <begin position="704"/>
        <end position="734"/>
    </location>
</feature>
<dbReference type="AlphaFoldDB" id="A0A4Z0MRV3"/>
<protein>
    <submittedName>
        <fullName evidence="3">T9SS type A sorting domain-containing protein</fullName>
    </submittedName>
</protein>
<keyword evidence="4" id="KW-1185">Reference proteome</keyword>
<gene>
    <name evidence="3" type="ORF">EU557_10110</name>
</gene>